<dbReference type="AlphaFoldDB" id="A0A0E9UA82"/>
<accession>A0A0E9UA82</accession>
<reference evidence="1" key="2">
    <citation type="journal article" date="2015" name="Fish Shellfish Immunol.">
        <title>Early steps in the European eel (Anguilla anguilla)-Vibrio vulnificus interaction in the gills: Role of the RtxA13 toxin.</title>
        <authorList>
            <person name="Callol A."/>
            <person name="Pajuelo D."/>
            <person name="Ebbesson L."/>
            <person name="Teles M."/>
            <person name="MacKenzie S."/>
            <person name="Amaro C."/>
        </authorList>
    </citation>
    <scope>NUCLEOTIDE SEQUENCE</scope>
</reference>
<reference evidence="1" key="1">
    <citation type="submission" date="2014-11" db="EMBL/GenBank/DDBJ databases">
        <authorList>
            <person name="Amaro Gonzalez C."/>
        </authorList>
    </citation>
    <scope>NUCLEOTIDE SEQUENCE</scope>
</reference>
<evidence type="ECO:0000313" key="1">
    <source>
        <dbReference type="EMBL" id="JAH62095.1"/>
    </source>
</evidence>
<protein>
    <submittedName>
        <fullName evidence="1">Uncharacterized protein</fullName>
    </submittedName>
</protein>
<organism evidence="1">
    <name type="scientific">Anguilla anguilla</name>
    <name type="common">European freshwater eel</name>
    <name type="synonym">Muraena anguilla</name>
    <dbReference type="NCBI Taxonomy" id="7936"/>
    <lineage>
        <taxon>Eukaryota</taxon>
        <taxon>Metazoa</taxon>
        <taxon>Chordata</taxon>
        <taxon>Craniata</taxon>
        <taxon>Vertebrata</taxon>
        <taxon>Euteleostomi</taxon>
        <taxon>Actinopterygii</taxon>
        <taxon>Neopterygii</taxon>
        <taxon>Teleostei</taxon>
        <taxon>Anguilliformes</taxon>
        <taxon>Anguillidae</taxon>
        <taxon>Anguilla</taxon>
    </lineage>
</organism>
<proteinExistence type="predicted"/>
<dbReference type="EMBL" id="GBXM01046482">
    <property type="protein sequence ID" value="JAH62095.1"/>
    <property type="molecule type" value="Transcribed_RNA"/>
</dbReference>
<sequence>MYIRLTFNIEYLICNFTLLLQHSQSTRLRPPVHLETVTFKPSKFLSPSVQRF</sequence>
<name>A0A0E9UA82_ANGAN</name>